<reference evidence="3" key="1">
    <citation type="journal article" date="2012" name="BMC Genomics">
        <title>Comparative genomics of the white-rot fungi, Phanerochaete carnosa and P. chrysosporium, to elucidate the genetic basis of the distinct wood types they colonize.</title>
        <authorList>
            <person name="Suzuki H."/>
            <person name="MacDonald J."/>
            <person name="Syed K."/>
            <person name="Salamov A."/>
            <person name="Hori C."/>
            <person name="Aerts A."/>
            <person name="Henrissat B."/>
            <person name="Wiebenga A."/>
            <person name="vanKuyk P.A."/>
            <person name="Barry K."/>
            <person name="Lindquist E."/>
            <person name="LaButti K."/>
            <person name="Lapidus A."/>
            <person name="Lucas S."/>
            <person name="Coutinho P."/>
            <person name="Gong Y."/>
            <person name="Samejima M."/>
            <person name="Mahadevan R."/>
            <person name="Abou-Zaid M."/>
            <person name="de Vries R.P."/>
            <person name="Igarashi K."/>
            <person name="Yadav J.S."/>
            <person name="Grigoriev I.V."/>
            <person name="Master E.R."/>
        </authorList>
    </citation>
    <scope>NUCLEOTIDE SEQUENCE [LARGE SCALE GENOMIC DNA]</scope>
    <source>
        <strain evidence="3">HHB-10118-sp</strain>
    </source>
</reference>
<accession>K5W2N5</accession>
<dbReference type="Proteomes" id="UP000008370">
    <property type="component" value="Unassembled WGS sequence"/>
</dbReference>
<dbReference type="InParanoid" id="K5W2N5"/>
<evidence type="ECO:0000313" key="3">
    <source>
        <dbReference type="EMBL" id="EKM58143.1"/>
    </source>
</evidence>
<protein>
    <submittedName>
        <fullName evidence="3">Uncharacterized protein</fullName>
    </submittedName>
</protein>
<feature type="transmembrane region" description="Helical" evidence="2">
    <location>
        <begin position="23"/>
        <end position="45"/>
    </location>
</feature>
<evidence type="ECO:0000313" key="4">
    <source>
        <dbReference type="Proteomes" id="UP000008370"/>
    </source>
</evidence>
<keyword evidence="4" id="KW-1185">Reference proteome</keyword>
<feature type="region of interest" description="Disordered" evidence="1">
    <location>
        <begin position="192"/>
        <end position="245"/>
    </location>
</feature>
<feature type="compositionally biased region" description="Polar residues" evidence="1">
    <location>
        <begin position="198"/>
        <end position="245"/>
    </location>
</feature>
<dbReference type="KEGG" id="pco:PHACADRAFT_252218"/>
<dbReference type="OrthoDB" id="2753342at2759"/>
<sequence length="245" mass="26569">MTLSLVCDTLLVCRVFVICDRKYYAVALPSILLLVDTVLSAWYIWTLSQIGLVRPLKGVVVTRINYVYVVTLALNLVCTAMISWKIWATRKKLPGPAVAGIGITGVIAVAAESAAIYPFILIAVLVTSLLGTTRLWIIFDPMCPILGIIFSAVMMPTSEDRFSNTFAVGDLSLRTPSQMELSRSKHQRAVAANRRSLPASSRTSVPGRTQSSRELSINSSQDEPLAVSTSDNLTTSQASCQGSEV</sequence>
<dbReference type="HOGENOM" id="CLU_1133928_0_0_1"/>
<keyword evidence="2" id="KW-1133">Transmembrane helix</keyword>
<feature type="transmembrane region" description="Helical" evidence="2">
    <location>
        <begin position="96"/>
        <end position="129"/>
    </location>
</feature>
<feature type="transmembrane region" description="Helical" evidence="2">
    <location>
        <begin position="135"/>
        <end position="155"/>
    </location>
</feature>
<dbReference type="AlphaFoldDB" id="K5W2N5"/>
<organism evidence="3 4">
    <name type="scientific">Phanerochaete carnosa (strain HHB-10118-sp)</name>
    <name type="common">White-rot fungus</name>
    <name type="synonym">Peniophora carnosa</name>
    <dbReference type="NCBI Taxonomy" id="650164"/>
    <lineage>
        <taxon>Eukaryota</taxon>
        <taxon>Fungi</taxon>
        <taxon>Dikarya</taxon>
        <taxon>Basidiomycota</taxon>
        <taxon>Agaricomycotina</taxon>
        <taxon>Agaricomycetes</taxon>
        <taxon>Polyporales</taxon>
        <taxon>Phanerochaetaceae</taxon>
        <taxon>Phanerochaete</taxon>
    </lineage>
</organism>
<dbReference type="GeneID" id="18915430"/>
<dbReference type="STRING" id="650164.K5W2N5"/>
<evidence type="ECO:0000256" key="2">
    <source>
        <dbReference type="SAM" id="Phobius"/>
    </source>
</evidence>
<name>K5W2N5_PHACS</name>
<evidence type="ECO:0000256" key="1">
    <source>
        <dbReference type="SAM" id="MobiDB-lite"/>
    </source>
</evidence>
<feature type="transmembrane region" description="Helical" evidence="2">
    <location>
        <begin position="65"/>
        <end position="84"/>
    </location>
</feature>
<keyword evidence="2" id="KW-0812">Transmembrane</keyword>
<gene>
    <name evidence="3" type="ORF">PHACADRAFT_252218</name>
</gene>
<dbReference type="EMBL" id="JH930470">
    <property type="protein sequence ID" value="EKM58143.1"/>
    <property type="molecule type" value="Genomic_DNA"/>
</dbReference>
<keyword evidence="2" id="KW-0472">Membrane</keyword>
<dbReference type="RefSeq" id="XP_007393470.1">
    <property type="nucleotide sequence ID" value="XM_007393408.1"/>
</dbReference>
<proteinExistence type="predicted"/>